<comment type="caution">
    <text evidence="6">The sequence shown here is derived from an EMBL/GenBank/DDBJ whole genome shotgun (WGS) entry which is preliminary data.</text>
</comment>
<feature type="transmembrane region" description="Helical" evidence="5">
    <location>
        <begin position="136"/>
        <end position="167"/>
    </location>
</feature>
<dbReference type="Pfam" id="PF04191">
    <property type="entry name" value="PEMT"/>
    <property type="match status" value="1"/>
</dbReference>
<feature type="transmembrane region" description="Helical" evidence="5">
    <location>
        <begin position="46"/>
        <end position="65"/>
    </location>
</feature>
<keyword evidence="3 5" id="KW-1133">Transmembrane helix</keyword>
<dbReference type="EMBL" id="VSSQ01000002">
    <property type="protein sequence ID" value="MPL55829.1"/>
    <property type="molecule type" value="Genomic_DNA"/>
</dbReference>
<proteinExistence type="predicted"/>
<keyword evidence="2 5" id="KW-0812">Transmembrane</keyword>
<evidence type="ECO:0000256" key="2">
    <source>
        <dbReference type="ARBA" id="ARBA00022692"/>
    </source>
</evidence>
<evidence type="ECO:0000256" key="3">
    <source>
        <dbReference type="ARBA" id="ARBA00022989"/>
    </source>
</evidence>
<dbReference type="Gene3D" id="1.20.120.1630">
    <property type="match status" value="1"/>
</dbReference>
<name>A0A644SMF7_9ZZZZ</name>
<evidence type="ECO:0000256" key="1">
    <source>
        <dbReference type="ARBA" id="ARBA00004127"/>
    </source>
</evidence>
<dbReference type="PANTHER" id="PTHR12714">
    <property type="entry name" value="PROTEIN-S ISOPRENYLCYSTEINE O-METHYLTRANSFERASE"/>
    <property type="match status" value="1"/>
</dbReference>
<evidence type="ECO:0008006" key="7">
    <source>
        <dbReference type="Google" id="ProtNLM"/>
    </source>
</evidence>
<accession>A0A644SMF7</accession>
<feature type="transmembrane region" description="Helical" evidence="5">
    <location>
        <begin position="6"/>
        <end position="25"/>
    </location>
</feature>
<feature type="transmembrane region" description="Helical" evidence="5">
    <location>
        <begin position="85"/>
        <end position="103"/>
    </location>
</feature>
<dbReference type="AlphaFoldDB" id="A0A644SMF7"/>
<dbReference type="GO" id="GO:0016740">
    <property type="term" value="F:transferase activity"/>
    <property type="evidence" value="ECO:0007669"/>
    <property type="project" value="UniProtKB-ARBA"/>
</dbReference>
<dbReference type="PANTHER" id="PTHR12714:SF9">
    <property type="entry name" value="PROTEIN-S-ISOPRENYLCYSTEINE O-METHYLTRANSFERASE"/>
    <property type="match status" value="1"/>
</dbReference>
<dbReference type="GO" id="GO:0012505">
    <property type="term" value="C:endomembrane system"/>
    <property type="evidence" value="ECO:0007669"/>
    <property type="project" value="UniProtKB-SubCell"/>
</dbReference>
<dbReference type="InterPro" id="IPR007318">
    <property type="entry name" value="Phopholipid_MeTrfase"/>
</dbReference>
<protein>
    <recommendedName>
        <fullName evidence="7">Steroid 5-alpha reductase C-terminal domain-containing protein</fullName>
    </recommendedName>
</protein>
<gene>
    <name evidence="6" type="ORF">SDC9_01311</name>
</gene>
<organism evidence="6">
    <name type="scientific">bioreactor metagenome</name>
    <dbReference type="NCBI Taxonomy" id="1076179"/>
    <lineage>
        <taxon>unclassified sequences</taxon>
        <taxon>metagenomes</taxon>
        <taxon>ecological metagenomes</taxon>
    </lineage>
</organism>
<sequence length="197" mass="23321">MKLYLFVLFLFSVIFVFVVPTYLTYKKTGINPITFGKESNAHNYVGNVYKFLVFMLLMVFVIHFLNIELYNYLLVPIHYLELSSVFFIGFFLLHFALFWIVIAQKQMGNNWRIGIDEKNKSELVTHGLFSISRNPVFLGMMLSLFSIFLVLPNILTFFIAFTGYIVIQIQIRLEEEFLLKEFGQKYIDYKNNTRRLI</sequence>
<keyword evidence="4 5" id="KW-0472">Membrane</keyword>
<evidence type="ECO:0000256" key="5">
    <source>
        <dbReference type="SAM" id="Phobius"/>
    </source>
</evidence>
<evidence type="ECO:0000256" key="4">
    <source>
        <dbReference type="ARBA" id="ARBA00023136"/>
    </source>
</evidence>
<comment type="subcellular location">
    <subcellularLocation>
        <location evidence="1">Endomembrane system</location>
        <topology evidence="1">Multi-pass membrane protein</topology>
    </subcellularLocation>
</comment>
<reference evidence="6" key="1">
    <citation type="submission" date="2019-08" db="EMBL/GenBank/DDBJ databases">
        <authorList>
            <person name="Kucharzyk K."/>
            <person name="Murdoch R.W."/>
            <person name="Higgins S."/>
            <person name="Loffler F."/>
        </authorList>
    </citation>
    <scope>NUCLEOTIDE SEQUENCE</scope>
</reference>
<evidence type="ECO:0000313" key="6">
    <source>
        <dbReference type="EMBL" id="MPL55829.1"/>
    </source>
</evidence>